<dbReference type="Proteomes" id="UP001159405">
    <property type="component" value="Unassembled WGS sequence"/>
</dbReference>
<gene>
    <name evidence="2" type="ORF">PLOB_00025791</name>
</gene>
<comment type="caution">
    <text evidence="2">The sequence shown here is derived from an EMBL/GenBank/DDBJ whole genome shotgun (WGS) entry which is preliminary data.</text>
</comment>
<evidence type="ECO:0000313" key="2">
    <source>
        <dbReference type="EMBL" id="CAH3181689.1"/>
    </source>
</evidence>
<keyword evidence="3" id="KW-1185">Reference proteome</keyword>
<dbReference type="Gene3D" id="2.60.40.640">
    <property type="match status" value="1"/>
</dbReference>
<name>A0ABN8RS81_9CNID</name>
<dbReference type="InterPro" id="IPR014756">
    <property type="entry name" value="Ig_E-set"/>
</dbReference>
<evidence type="ECO:0000259" key="1">
    <source>
        <dbReference type="Pfam" id="PF02752"/>
    </source>
</evidence>
<protein>
    <recommendedName>
        <fullName evidence="1">Arrestin C-terminal-like domain-containing protein</fullName>
    </recommendedName>
</protein>
<dbReference type="Pfam" id="PF02752">
    <property type="entry name" value="Arrestin_C"/>
    <property type="match status" value="1"/>
</dbReference>
<accession>A0ABN8RS81</accession>
<dbReference type="SUPFAM" id="SSF81296">
    <property type="entry name" value="E set domains"/>
    <property type="match status" value="1"/>
</dbReference>
<dbReference type="EMBL" id="CALNXK010000303">
    <property type="protein sequence ID" value="CAH3181689.1"/>
    <property type="molecule type" value="Genomic_DNA"/>
</dbReference>
<feature type="domain" description="Arrestin C-terminal-like" evidence="1">
    <location>
        <begin position="9"/>
        <end position="112"/>
    </location>
</feature>
<organism evidence="2 3">
    <name type="scientific">Porites lobata</name>
    <dbReference type="NCBI Taxonomy" id="104759"/>
    <lineage>
        <taxon>Eukaryota</taxon>
        <taxon>Metazoa</taxon>
        <taxon>Cnidaria</taxon>
        <taxon>Anthozoa</taxon>
        <taxon>Hexacorallia</taxon>
        <taxon>Scleractinia</taxon>
        <taxon>Fungiina</taxon>
        <taxon>Poritidae</taxon>
        <taxon>Porites</taxon>
    </lineage>
</organism>
<dbReference type="InterPro" id="IPR011022">
    <property type="entry name" value="Arrestin_C-like"/>
</dbReference>
<evidence type="ECO:0000313" key="3">
    <source>
        <dbReference type="Proteomes" id="UP001159405"/>
    </source>
</evidence>
<proteinExistence type="predicted"/>
<sequence>MLGWPCCPSGQLRTNACIGHLAYCPGQDVKISGLVNNESSKTVIGFEAQLVQRVLYKAREATTRTVTEKLYVLKKEQELAPGDQTNVEFDSFVIPPVRQPTSKGFGYIDISYAN</sequence>
<dbReference type="InterPro" id="IPR014752">
    <property type="entry name" value="Arrestin-like_C"/>
</dbReference>
<reference evidence="2 3" key="1">
    <citation type="submission" date="2022-05" db="EMBL/GenBank/DDBJ databases">
        <authorList>
            <consortium name="Genoscope - CEA"/>
            <person name="William W."/>
        </authorList>
    </citation>
    <scope>NUCLEOTIDE SEQUENCE [LARGE SCALE GENOMIC DNA]</scope>
</reference>